<dbReference type="AlphaFoldDB" id="A0A5C0AU26"/>
<dbReference type="RefSeq" id="WP_148814282.1">
    <property type="nucleotide sequence ID" value="NZ_CP043046.1"/>
</dbReference>
<dbReference type="EMBL" id="CP043046">
    <property type="protein sequence ID" value="QEI05899.1"/>
    <property type="molecule type" value="Genomic_DNA"/>
</dbReference>
<feature type="domain" description="(S)-ureidoglycine aminohydrolase cupin" evidence="1">
    <location>
        <begin position="41"/>
        <end position="112"/>
    </location>
</feature>
<dbReference type="PANTHER" id="PTHR40943:SF1">
    <property type="entry name" value="CYTOPLASMIC PROTEIN"/>
    <property type="match status" value="1"/>
</dbReference>
<proteinExistence type="predicted"/>
<dbReference type="Gene3D" id="2.60.120.10">
    <property type="entry name" value="Jelly Rolls"/>
    <property type="match status" value="1"/>
</dbReference>
<gene>
    <name evidence="2" type="ORF">FXN63_08615</name>
</gene>
<dbReference type="Pfam" id="PF05899">
    <property type="entry name" value="Cupin_3"/>
    <property type="match status" value="1"/>
</dbReference>
<dbReference type="CDD" id="cd02227">
    <property type="entry name" value="cupin_TM1112-like"/>
    <property type="match status" value="1"/>
</dbReference>
<sequence length="116" mass="12449">MPITLLKQTASITTLQPSPPPLRVLSGTSPTTSDLEVLLEGAGGSDTGVWECTPGRFERQIAKAELMHILTGSCTFTPTDGEAISFGAGDTVFFPQNTFGVWDVKETLRKVYVIFG</sequence>
<dbReference type="InterPro" id="IPR011051">
    <property type="entry name" value="RmlC_Cupin_sf"/>
</dbReference>
<evidence type="ECO:0000313" key="2">
    <source>
        <dbReference type="EMBL" id="QEI05899.1"/>
    </source>
</evidence>
<dbReference type="OrthoDB" id="9799053at2"/>
<dbReference type="InterPro" id="IPR008579">
    <property type="entry name" value="UGlyAH_Cupin_dom"/>
</dbReference>
<dbReference type="Proteomes" id="UP000325161">
    <property type="component" value="Chromosome"/>
</dbReference>
<evidence type="ECO:0000313" key="3">
    <source>
        <dbReference type="Proteomes" id="UP000325161"/>
    </source>
</evidence>
<name>A0A5C0AU26_9BURK</name>
<dbReference type="InterPro" id="IPR014710">
    <property type="entry name" value="RmlC-like_jellyroll"/>
</dbReference>
<accession>A0A5C0AU26</accession>
<protein>
    <submittedName>
        <fullName evidence="2">DUF861 domain-containing protein</fullName>
    </submittedName>
</protein>
<organism evidence="2 3">
    <name type="scientific">Pigmentiphaga aceris</name>
    <dbReference type="NCBI Taxonomy" id="1940612"/>
    <lineage>
        <taxon>Bacteria</taxon>
        <taxon>Pseudomonadati</taxon>
        <taxon>Pseudomonadota</taxon>
        <taxon>Betaproteobacteria</taxon>
        <taxon>Burkholderiales</taxon>
        <taxon>Alcaligenaceae</taxon>
        <taxon>Pigmentiphaga</taxon>
    </lineage>
</organism>
<dbReference type="PANTHER" id="PTHR40943">
    <property type="entry name" value="CYTOPLASMIC PROTEIN-RELATED"/>
    <property type="match status" value="1"/>
</dbReference>
<dbReference type="SUPFAM" id="SSF51182">
    <property type="entry name" value="RmlC-like cupins"/>
    <property type="match status" value="1"/>
</dbReference>
<keyword evidence="3" id="KW-1185">Reference proteome</keyword>
<reference evidence="2 3" key="1">
    <citation type="submission" date="2019-08" db="EMBL/GenBank/DDBJ databases">
        <title>Amphibian skin-associated Pigmentiphaga: genome sequence and occurrence across geography and hosts.</title>
        <authorList>
            <person name="Bletz M.C."/>
            <person name="Bunk B."/>
            <person name="Sproeer C."/>
            <person name="Biwer P."/>
            <person name="Reiter S."/>
            <person name="Rabemananjara F.C.E."/>
            <person name="Schulz S."/>
            <person name="Overmann J."/>
            <person name="Vences M."/>
        </authorList>
    </citation>
    <scope>NUCLEOTIDE SEQUENCE [LARGE SCALE GENOMIC DNA]</scope>
    <source>
        <strain evidence="2 3">Mada1488</strain>
    </source>
</reference>
<evidence type="ECO:0000259" key="1">
    <source>
        <dbReference type="Pfam" id="PF05899"/>
    </source>
</evidence>
<dbReference type="KEGG" id="pacr:FXN63_08615"/>